<feature type="domain" description="C2H2-type" evidence="13">
    <location>
        <begin position="419"/>
        <end position="446"/>
    </location>
</feature>
<dbReference type="PROSITE" id="PS50157">
    <property type="entry name" value="ZINC_FINGER_C2H2_2"/>
    <property type="match status" value="13"/>
</dbReference>
<dbReference type="Gene3D" id="1.10.4020.10">
    <property type="entry name" value="DNA breaking-rejoining enzymes"/>
    <property type="match status" value="1"/>
</dbReference>
<feature type="domain" description="C2H2-type" evidence="13">
    <location>
        <begin position="643"/>
        <end position="670"/>
    </location>
</feature>
<keyword evidence="6" id="KW-0862">Zinc</keyword>
<feature type="domain" description="C2H2-type" evidence="13">
    <location>
        <begin position="727"/>
        <end position="753"/>
    </location>
</feature>
<evidence type="ECO:0000256" key="10">
    <source>
        <dbReference type="ARBA" id="ARBA00023242"/>
    </source>
</evidence>
<feature type="region of interest" description="Disordered" evidence="12">
    <location>
        <begin position="220"/>
        <end position="255"/>
    </location>
</feature>
<feature type="region of interest" description="Disordered" evidence="12">
    <location>
        <begin position="1"/>
        <end position="26"/>
    </location>
</feature>
<dbReference type="SUPFAM" id="SSF57667">
    <property type="entry name" value="beta-beta-alpha zinc fingers"/>
    <property type="match status" value="8"/>
</dbReference>
<dbReference type="InterPro" id="IPR036236">
    <property type="entry name" value="Znf_C2H2_sf"/>
</dbReference>
<dbReference type="Gene3D" id="3.30.160.60">
    <property type="entry name" value="Classic Zinc Finger"/>
    <property type="match status" value="13"/>
</dbReference>
<keyword evidence="3" id="KW-0479">Metal-binding</keyword>
<protein>
    <submittedName>
        <fullName evidence="17">Uncharacterized protein isoform X1</fullName>
    </submittedName>
</protein>
<evidence type="ECO:0000256" key="3">
    <source>
        <dbReference type="ARBA" id="ARBA00022723"/>
    </source>
</evidence>
<dbReference type="InterPro" id="IPR050527">
    <property type="entry name" value="Snail/Krueppel_Znf"/>
</dbReference>
<dbReference type="Proteomes" id="UP001652642">
    <property type="component" value="Chromosome 2"/>
</dbReference>
<name>A0ABM5FFR4_9SAUR</name>
<evidence type="ECO:0000256" key="5">
    <source>
        <dbReference type="ARBA" id="ARBA00022771"/>
    </source>
</evidence>
<feature type="domain" description="C2H2-type" evidence="13">
    <location>
        <begin position="531"/>
        <end position="558"/>
    </location>
</feature>
<dbReference type="PROSITE" id="PS00028">
    <property type="entry name" value="ZINC_FINGER_C2H2_1"/>
    <property type="match status" value="13"/>
</dbReference>
<keyword evidence="9" id="KW-0804">Transcription</keyword>
<dbReference type="PROSITE" id="PS50804">
    <property type="entry name" value="SCAN_BOX"/>
    <property type="match status" value="1"/>
</dbReference>
<evidence type="ECO:0000256" key="1">
    <source>
        <dbReference type="ARBA" id="ARBA00004123"/>
    </source>
</evidence>
<evidence type="ECO:0000256" key="2">
    <source>
        <dbReference type="ARBA" id="ARBA00006991"/>
    </source>
</evidence>
<feature type="region of interest" description="Disordered" evidence="12">
    <location>
        <begin position="49"/>
        <end position="98"/>
    </location>
</feature>
<feature type="domain" description="C2H2-type" evidence="13">
    <location>
        <begin position="447"/>
        <end position="474"/>
    </location>
</feature>
<evidence type="ECO:0000259" key="15">
    <source>
        <dbReference type="PROSITE" id="PS50805"/>
    </source>
</evidence>
<evidence type="ECO:0000256" key="9">
    <source>
        <dbReference type="ARBA" id="ARBA00023163"/>
    </source>
</evidence>
<evidence type="ECO:0000256" key="12">
    <source>
        <dbReference type="SAM" id="MobiDB-lite"/>
    </source>
</evidence>
<dbReference type="InterPro" id="IPR001909">
    <property type="entry name" value="KRAB"/>
</dbReference>
<feature type="domain" description="KRAB" evidence="15">
    <location>
        <begin position="279"/>
        <end position="362"/>
    </location>
</feature>
<evidence type="ECO:0000259" key="13">
    <source>
        <dbReference type="PROSITE" id="PS50157"/>
    </source>
</evidence>
<keyword evidence="8" id="KW-0238">DNA-binding</keyword>
<dbReference type="CDD" id="cd07765">
    <property type="entry name" value="KRAB_A-box"/>
    <property type="match status" value="1"/>
</dbReference>
<feature type="domain" description="SCAN box" evidence="14">
    <location>
        <begin position="117"/>
        <end position="194"/>
    </location>
</feature>
<feature type="domain" description="C2H2-type" evidence="13">
    <location>
        <begin position="363"/>
        <end position="386"/>
    </location>
</feature>
<feature type="domain" description="C2H2-type" evidence="13">
    <location>
        <begin position="475"/>
        <end position="502"/>
    </location>
</feature>
<evidence type="ECO:0000256" key="7">
    <source>
        <dbReference type="ARBA" id="ARBA00023015"/>
    </source>
</evidence>
<reference evidence="17" key="2">
    <citation type="submission" date="2025-08" db="UniProtKB">
        <authorList>
            <consortium name="RefSeq"/>
        </authorList>
    </citation>
    <scope>IDENTIFICATION</scope>
</reference>
<dbReference type="Pfam" id="PF00096">
    <property type="entry name" value="zf-C2H2"/>
    <property type="match status" value="12"/>
</dbReference>
<keyword evidence="7" id="KW-0805">Transcription regulation</keyword>
<evidence type="ECO:0000256" key="11">
    <source>
        <dbReference type="PROSITE-ProRule" id="PRU00042"/>
    </source>
</evidence>
<gene>
    <name evidence="17" type="primary">LOC110069969</name>
</gene>
<feature type="domain" description="C2H2-type" evidence="13">
    <location>
        <begin position="503"/>
        <end position="530"/>
    </location>
</feature>
<feature type="domain" description="C2H2-type" evidence="13">
    <location>
        <begin position="671"/>
        <end position="698"/>
    </location>
</feature>
<reference evidence="16" key="1">
    <citation type="submission" date="2025-05" db="UniProtKB">
        <authorList>
            <consortium name="RefSeq"/>
        </authorList>
    </citation>
    <scope>NUCLEOTIDE SEQUENCE [LARGE SCALE GENOMIC DNA]</scope>
</reference>
<feature type="compositionally biased region" description="Basic residues" evidence="12">
    <location>
        <begin position="1"/>
        <end position="14"/>
    </location>
</feature>
<keyword evidence="16" id="KW-1185">Reference proteome</keyword>
<dbReference type="SUPFAM" id="SSF47353">
    <property type="entry name" value="Retrovirus capsid dimerization domain-like"/>
    <property type="match status" value="1"/>
</dbReference>
<evidence type="ECO:0000313" key="16">
    <source>
        <dbReference type="Proteomes" id="UP001652642"/>
    </source>
</evidence>
<evidence type="ECO:0000259" key="14">
    <source>
        <dbReference type="PROSITE" id="PS50804"/>
    </source>
</evidence>
<dbReference type="PANTHER" id="PTHR24388:SF96">
    <property type="entry name" value="GENE, 32687-RELATED"/>
    <property type="match status" value="1"/>
</dbReference>
<accession>A0ABM5FFR4</accession>
<dbReference type="CDD" id="cd07936">
    <property type="entry name" value="SCAN"/>
    <property type="match status" value="1"/>
</dbReference>
<keyword evidence="5 11" id="KW-0863">Zinc-finger</keyword>
<dbReference type="SMART" id="SM00431">
    <property type="entry name" value="SCAN"/>
    <property type="match status" value="1"/>
</dbReference>
<evidence type="ECO:0000256" key="4">
    <source>
        <dbReference type="ARBA" id="ARBA00022737"/>
    </source>
</evidence>
<dbReference type="Pfam" id="PF02023">
    <property type="entry name" value="SCAN"/>
    <property type="match status" value="1"/>
</dbReference>
<feature type="domain" description="C2H2-type" evidence="13">
    <location>
        <begin position="559"/>
        <end position="586"/>
    </location>
</feature>
<dbReference type="InterPro" id="IPR038269">
    <property type="entry name" value="SCAN_sf"/>
</dbReference>
<dbReference type="RefSeq" id="XP_072844246.1">
    <property type="nucleotide sequence ID" value="XM_072988145.1"/>
</dbReference>
<dbReference type="InterPro" id="IPR013087">
    <property type="entry name" value="Znf_C2H2_type"/>
</dbReference>
<feature type="domain" description="C2H2-type" evidence="13">
    <location>
        <begin position="587"/>
        <end position="614"/>
    </location>
</feature>
<feature type="compositionally biased region" description="Basic and acidic residues" evidence="12">
    <location>
        <begin position="226"/>
        <end position="240"/>
    </location>
</feature>
<evidence type="ECO:0000256" key="6">
    <source>
        <dbReference type="ARBA" id="ARBA00022833"/>
    </source>
</evidence>
<keyword evidence="4" id="KW-0677">Repeat</keyword>
<keyword evidence="10" id="KW-0539">Nucleus</keyword>
<dbReference type="SMART" id="SM00349">
    <property type="entry name" value="KRAB"/>
    <property type="match status" value="1"/>
</dbReference>
<feature type="domain" description="C2H2-type" evidence="13">
    <location>
        <begin position="699"/>
        <end position="726"/>
    </location>
</feature>
<comment type="subcellular location">
    <subcellularLocation>
        <location evidence="1">Nucleus</location>
    </subcellularLocation>
</comment>
<dbReference type="InterPro" id="IPR036051">
    <property type="entry name" value="KRAB_dom_sf"/>
</dbReference>
<comment type="similarity">
    <text evidence="2">Belongs to the krueppel C2H2-type zinc-finger protein family.</text>
</comment>
<dbReference type="PANTHER" id="PTHR24388">
    <property type="entry name" value="ZINC FINGER PROTEIN"/>
    <property type="match status" value="1"/>
</dbReference>
<dbReference type="PROSITE" id="PS50805">
    <property type="entry name" value="KRAB"/>
    <property type="match status" value="1"/>
</dbReference>
<dbReference type="InterPro" id="IPR003309">
    <property type="entry name" value="SCAN_dom"/>
</dbReference>
<dbReference type="SMART" id="SM00355">
    <property type="entry name" value="ZnF_C2H2"/>
    <property type="match status" value="13"/>
</dbReference>
<dbReference type="GeneID" id="110069969"/>
<dbReference type="Gene3D" id="6.10.140.140">
    <property type="match status" value="1"/>
</dbReference>
<dbReference type="Pfam" id="PF01352">
    <property type="entry name" value="KRAB"/>
    <property type="match status" value="1"/>
</dbReference>
<evidence type="ECO:0000256" key="8">
    <source>
        <dbReference type="ARBA" id="ARBA00023125"/>
    </source>
</evidence>
<dbReference type="SUPFAM" id="SSF109640">
    <property type="entry name" value="KRAB domain (Kruppel-associated box)"/>
    <property type="match status" value="1"/>
</dbReference>
<evidence type="ECO:0000313" key="17">
    <source>
        <dbReference type="RefSeq" id="XP_072844246.1"/>
    </source>
</evidence>
<sequence>MGRKRVDRNGKVLRTKSPSIQSPILCPPFLPPEGNGGLRLLQGLPRPAGILRRDRFPPGSPRVGWRHGLKMEKEDSAGTGVQSDPRRMQSGRSGESWEKKSQDILDGHIISSQEQCQRFRQFTYKEAEGPREACTRLHHLCHQWLKPEKHTNIQILDLVILEQFLTILPLELERWVRECAAETSSQAVALAEGFLLSQAEEKRQEEQQIKPLTAEFQSGFIGTEKTPSDRRQSMLPRGEEHDDDDDGDAPLKGAGRLCGRSGPSSLLPCDGEELDQDLVTFEEVAVNFTQEEWVLLDPDQRFLHREVMEENRSIVASFDGGENISAATEPLDFLATITPLHGNEKGDLCLTADEVSCAREEAYKCTLCGKYFVEHVALTLHERVHAASLCFRQKVSGKVHDNKPQFGSHQRIERGEKKYQCQECGKRFARHFFLQVHQRVHTGEKPYKCEECGKYFNRKSNLLAHQKIHTGDKPYKCQDCEKLFFCISGLVKHRMIHTGEKPYKCQECGKYFNRNSNLLAHQRVHTGEKPHKCQECGKCFAQNSTLLTHQRIHTGEKPFRCQECGKCFAQSSGLLKHQSVHTGEQPYQCQECGECFGYSSALLTHQSVHTGEKLFPCQQCGKCFAYNSALVRHQTVHTGEKPFRCQECGKCFAQSSGLLKHQRVHTGERPYRCQECGKCFVQSSGLLKHQRIHTGERPYKCQECGKYFAENATLVIHQRVHTGEKPYKCQECGKCFSQNSHLLKHQRIHVTER</sequence>
<proteinExistence type="inferred from homology"/>
<organism evidence="16 17">
    <name type="scientific">Pogona vitticeps</name>
    <name type="common">central bearded dragon</name>
    <dbReference type="NCBI Taxonomy" id="103695"/>
    <lineage>
        <taxon>Eukaryota</taxon>
        <taxon>Metazoa</taxon>
        <taxon>Chordata</taxon>
        <taxon>Craniata</taxon>
        <taxon>Vertebrata</taxon>
        <taxon>Euteleostomi</taxon>
        <taxon>Lepidosauria</taxon>
        <taxon>Squamata</taxon>
        <taxon>Bifurcata</taxon>
        <taxon>Unidentata</taxon>
        <taxon>Episquamata</taxon>
        <taxon>Toxicofera</taxon>
        <taxon>Iguania</taxon>
        <taxon>Acrodonta</taxon>
        <taxon>Agamidae</taxon>
        <taxon>Amphibolurinae</taxon>
        <taxon>Pogona</taxon>
    </lineage>
</organism>
<feature type="domain" description="C2H2-type" evidence="13">
    <location>
        <begin position="615"/>
        <end position="642"/>
    </location>
</feature>